<organism evidence="1 2">
    <name type="scientific">Eumeta variegata</name>
    <name type="common">Bagworm moth</name>
    <name type="synonym">Eumeta japonica</name>
    <dbReference type="NCBI Taxonomy" id="151549"/>
    <lineage>
        <taxon>Eukaryota</taxon>
        <taxon>Metazoa</taxon>
        <taxon>Ecdysozoa</taxon>
        <taxon>Arthropoda</taxon>
        <taxon>Hexapoda</taxon>
        <taxon>Insecta</taxon>
        <taxon>Pterygota</taxon>
        <taxon>Neoptera</taxon>
        <taxon>Endopterygota</taxon>
        <taxon>Lepidoptera</taxon>
        <taxon>Glossata</taxon>
        <taxon>Ditrysia</taxon>
        <taxon>Tineoidea</taxon>
        <taxon>Psychidae</taxon>
        <taxon>Oiketicinae</taxon>
        <taxon>Eumeta</taxon>
    </lineage>
</organism>
<gene>
    <name evidence="1" type="ORF">EVAR_102488_1</name>
</gene>
<dbReference type="Proteomes" id="UP000299102">
    <property type="component" value="Unassembled WGS sequence"/>
</dbReference>
<evidence type="ECO:0000313" key="2">
    <source>
        <dbReference type="Proteomes" id="UP000299102"/>
    </source>
</evidence>
<keyword evidence="2" id="KW-1185">Reference proteome</keyword>
<sequence>MLGWHETCLISVNPLESIFNSLDRDLQWRGRFEGQRFIKLRDVAFAAVPAGRPGGGSVPIKSASEAAVRGSPLFLRCDRSPWATRLV</sequence>
<dbReference type="EMBL" id="BGZK01004464">
    <property type="protein sequence ID" value="GBP09149.1"/>
    <property type="molecule type" value="Genomic_DNA"/>
</dbReference>
<evidence type="ECO:0000313" key="1">
    <source>
        <dbReference type="EMBL" id="GBP09149.1"/>
    </source>
</evidence>
<dbReference type="AlphaFoldDB" id="A0A4C1T3R8"/>
<comment type="caution">
    <text evidence="1">The sequence shown here is derived from an EMBL/GenBank/DDBJ whole genome shotgun (WGS) entry which is preliminary data.</text>
</comment>
<protein>
    <submittedName>
        <fullName evidence="1">Uncharacterized protein</fullName>
    </submittedName>
</protein>
<dbReference type="OrthoDB" id="422362at2759"/>
<reference evidence="1 2" key="1">
    <citation type="journal article" date="2019" name="Commun. Biol.">
        <title>The bagworm genome reveals a unique fibroin gene that provides high tensile strength.</title>
        <authorList>
            <person name="Kono N."/>
            <person name="Nakamura H."/>
            <person name="Ohtoshi R."/>
            <person name="Tomita M."/>
            <person name="Numata K."/>
            <person name="Arakawa K."/>
        </authorList>
    </citation>
    <scope>NUCLEOTIDE SEQUENCE [LARGE SCALE GENOMIC DNA]</scope>
</reference>
<accession>A0A4C1T3R8</accession>
<proteinExistence type="predicted"/>
<name>A0A4C1T3R8_EUMVA</name>